<dbReference type="Pfam" id="PF04909">
    <property type="entry name" value="Amidohydro_2"/>
    <property type="match status" value="1"/>
</dbReference>
<dbReference type="GO" id="GO:0016787">
    <property type="term" value="F:hydrolase activity"/>
    <property type="evidence" value="ECO:0007669"/>
    <property type="project" value="InterPro"/>
</dbReference>
<dbReference type="InterPro" id="IPR006680">
    <property type="entry name" value="Amidohydro-rel"/>
</dbReference>
<dbReference type="KEGG" id="acab:QRX50_25145"/>
<dbReference type="GO" id="GO:0016831">
    <property type="term" value="F:carboxy-lyase activity"/>
    <property type="evidence" value="ECO:0007669"/>
    <property type="project" value="InterPro"/>
</dbReference>
<reference evidence="3 4" key="1">
    <citation type="submission" date="2023-06" db="EMBL/GenBank/DDBJ databases">
        <authorList>
            <person name="Oyuntsetseg B."/>
            <person name="Kim S.B."/>
        </authorList>
    </citation>
    <scope>NUCLEOTIDE SEQUENCE [LARGE SCALE GENOMIC DNA]</scope>
    <source>
        <strain evidence="3 4">2-15</strain>
    </source>
</reference>
<gene>
    <name evidence="3" type="ORF">QRX50_25145</name>
</gene>
<proteinExistence type="predicted"/>
<evidence type="ECO:0000259" key="2">
    <source>
        <dbReference type="Pfam" id="PF04909"/>
    </source>
</evidence>
<dbReference type="InterPro" id="IPR032466">
    <property type="entry name" value="Metal_Hydrolase"/>
</dbReference>
<dbReference type="PANTHER" id="PTHR21240">
    <property type="entry name" value="2-AMINO-3-CARBOXYLMUCONATE-6-SEMIALDEHYDE DECARBOXYLASE"/>
    <property type="match status" value="1"/>
</dbReference>
<evidence type="ECO:0000256" key="1">
    <source>
        <dbReference type="ARBA" id="ARBA00023239"/>
    </source>
</evidence>
<dbReference type="Gene3D" id="3.20.20.140">
    <property type="entry name" value="Metal-dependent hydrolases"/>
    <property type="match status" value="1"/>
</dbReference>
<feature type="domain" description="Amidohydrolase-related" evidence="2">
    <location>
        <begin position="42"/>
        <end position="322"/>
    </location>
</feature>
<accession>A0A9Y2I975</accession>
<dbReference type="GO" id="GO:0005829">
    <property type="term" value="C:cytosol"/>
    <property type="evidence" value="ECO:0007669"/>
    <property type="project" value="TreeGrafter"/>
</dbReference>
<keyword evidence="4" id="KW-1185">Reference proteome</keyword>
<organism evidence="3 4">
    <name type="scientific">Amycolatopsis carbonis</name>
    <dbReference type="NCBI Taxonomy" id="715471"/>
    <lineage>
        <taxon>Bacteria</taxon>
        <taxon>Bacillati</taxon>
        <taxon>Actinomycetota</taxon>
        <taxon>Actinomycetes</taxon>
        <taxon>Pseudonocardiales</taxon>
        <taxon>Pseudonocardiaceae</taxon>
        <taxon>Amycolatopsis</taxon>
    </lineage>
</organism>
<name>A0A9Y2I975_9PSEU</name>
<dbReference type="Proteomes" id="UP001236014">
    <property type="component" value="Chromosome"/>
</dbReference>
<dbReference type="AlphaFoldDB" id="A0A9Y2I975"/>
<keyword evidence="1" id="KW-0456">Lyase</keyword>
<sequence>MVRKIALEEHFGTADPDIVEQSREHFTEQTWPPHRRQLLDVQDERLRLMDEAGIEFVALSLLAPGIQGLPDRAQAVDWARRTNDVAARHVELRPDRFAAFAALPLQDPEEAVGELRRAVTELGFKGALVNGFSEVDGDRIAYLDEPQYRPFWAAVEDLGVPVYLHPRDPLPRDSRMLEGHPWLYGSAWGFSVETGTHALRLMASGLFDEHPGVQVILGHLGELLPFNIWRTDHRLKVKPAGIPARKPLREYLRANFHLTTSGNFARPELLFTIDEVGADRVLFSADYPFESMGEAAAWFDALDLDHEVHEKIAEGNARKLLEL</sequence>
<dbReference type="RefSeq" id="WP_285965642.1">
    <property type="nucleotide sequence ID" value="NZ_CP127294.1"/>
</dbReference>
<dbReference type="PANTHER" id="PTHR21240:SF30">
    <property type="entry name" value="AMIDOHYDROLASE-RELATED DOMAIN-CONTAINING PROTEIN-RELATED"/>
    <property type="match status" value="1"/>
</dbReference>
<dbReference type="GO" id="GO:0019748">
    <property type="term" value="P:secondary metabolic process"/>
    <property type="evidence" value="ECO:0007669"/>
    <property type="project" value="TreeGrafter"/>
</dbReference>
<dbReference type="InterPro" id="IPR032465">
    <property type="entry name" value="ACMSD"/>
</dbReference>
<protein>
    <submittedName>
        <fullName evidence="3">Amidohydrolase family protein</fullName>
    </submittedName>
</protein>
<evidence type="ECO:0000313" key="3">
    <source>
        <dbReference type="EMBL" id="WIX74865.1"/>
    </source>
</evidence>
<evidence type="ECO:0000313" key="4">
    <source>
        <dbReference type="Proteomes" id="UP001236014"/>
    </source>
</evidence>
<dbReference type="SUPFAM" id="SSF51556">
    <property type="entry name" value="Metallo-dependent hydrolases"/>
    <property type="match status" value="1"/>
</dbReference>
<dbReference type="EMBL" id="CP127294">
    <property type="protein sequence ID" value="WIX74865.1"/>
    <property type="molecule type" value="Genomic_DNA"/>
</dbReference>